<protein>
    <submittedName>
        <fullName evidence="1">Uncharacterized protein</fullName>
    </submittedName>
</protein>
<dbReference type="EMBL" id="VSSQ01125292">
    <property type="protein sequence ID" value="MPN55731.1"/>
    <property type="molecule type" value="Genomic_DNA"/>
</dbReference>
<dbReference type="AlphaFoldDB" id="A0A645IWM0"/>
<organism evidence="1">
    <name type="scientific">bioreactor metagenome</name>
    <dbReference type="NCBI Taxonomy" id="1076179"/>
    <lineage>
        <taxon>unclassified sequences</taxon>
        <taxon>metagenomes</taxon>
        <taxon>ecological metagenomes</taxon>
    </lineage>
</organism>
<name>A0A645IWM0_9ZZZZ</name>
<proteinExistence type="predicted"/>
<comment type="caution">
    <text evidence="1">The sequence shown here is derived from an EMBL/GenBank/DDBJ whole genome shotgun (WGS) entry which is preliminary data.</text>
</comment>
<evidence type="ECO:0000313" key="1">
    <source>
        <dbReference type="EMBL" id="MPN55731.1"/>
    </source>
</evidence>
<gene>
    <name evidence="1" type="ORF">SDC9_203415</name>
</gene>
<accession>A0A645IWM0</accession>
<sequence>MIASDYFMPVGRDAVVKGAGSHVQHPVILCTVLENDIIGRRLCEKLLLIGGGDKVGIIQVALIHSPHVSQAEEQDGSYHPFCL</sequence>
<reference evidence="1" key="1">
    <citation type="submission" date="2019-08" db="EMBL/GenBank/DDBJ databases">
        <authorList>
            <person name="Kucharzyk K."/>
            <person name="Murdoch R.W."/>
            <person name="Higgins S."/>
            <person name="Loffler F."/>
        </authorList>
    </citation>
    <scope>NUCLEOTIDE SEQUENCE</scope>
</reference>